<keyword evidence="4" id="KW-1185">Reference proteome</keyword>
<comment type="caution">
    <text evidence="3">The sequence shown here is derived from an EMBL/GenBank/DDBJ whole genome shotgun (WGS) entry which is preliminary data.</text>
</comment>
<feature type="transmembrane region" description="Helical" evidence="1">
    <location>
        <begin position="191"/>
        <end position="214"/>
    </location>
</feature>
<keyword evidence="1" id="KW-1133">Transmembrane helix</keyword>
<evidence type="ECO:0000259" key="2">
    <source>
        <dbReference type="Pfam" id="PF14501"/>
    </source>
</evidence>
<dbReference type="Gene3D" id="1.10.287.130">
    <property type="match status" value="1"/>
</dbReference>
<name>A0A2V3YAX7_9FIRM</name>
<organism evidence="3 4">
    <name type="scientific">Hungatella effluvii</name>
    <dbReference type="NCBI Taxonomy" id="1096246"/>
    <lineage>
        <taxon>Bacteria</taxon>
        <taxon>Bacillati</taxon>
        <taxon>Bacillota</taxon>
        <taxon>Clostridia</taxon>
        <taxon>Lachnospirales</taxon>
        <taxon>Lachnospiraceae</taxon>
        <taxon>Hungatella</taxon>
    </lineage>
</organism>
<feature type="transmembrane region" description="Helical" evidence="1">
    <location>
        <begin position="37"/>
        <end position="57"/>
    </location>
</feature>
<dbReference type="Proteomes" id="UP000248057">
    <property type="component" value="Unassembled WGS sequence"/>
</dbReference>
<reference evidence="3 4" key="1">
    <citation type="submission" date="2018-05" db="EMBL/GenBank/DDBJ databases">
        <title>Genomic Encyclopedia of Type Strains, Phase IV (KMG-IV): sequencing the most valuable type-strain genomes for metagenomic binning, comparative biology and taxonomic classification.</title>
        <authorList>
            <person name="Goeker M."/>
        </authorList>
    </citation>
    <scope>NUCLEOTIDE SEQUENCE [LARGE SCALE GENOMIC DNA]</scope>
    <source>
        <strain evidence="3 4">DSM 24995</strain>
    </source>
</reference>
<dbReference type="InterPro" id="IPR032834">
    <property type="entry name" value="NatK-like_C"/>
</dbReference>
<keyword evidence="1" id="KW-0472">Membrane</keyword>
<dbReference type="PANTHER" id="PTHR40448">
    <property type="entry name" value="TWO-COMPONENT SENSOR HISTIDINE KINASE"/>
    <property type="match status" value="1"/>
</dbReference>
<protein>
    <submittedName>
        <fullName evidence="3">GHKL domain-containing protein</fullName>
    </submittedName>
</protein>
<feature type="transmembrane region" description="Helical" evidence="1">
    <location>
        <begin position="86"/>
        <end position="112"/>
    </location>
</feature>
<dbReference type="RefSeq" id="WP_110322104.1">
    <property type="nucleotide sequence ID" value="NZ_QJKD01000003.1"/>
</dbReference>
<dbReference type="InterPro" id="IPR036890">
    <property type="entry name" value="HATPase_C_sf"/>
</dbReference>
<dbReference type="CDD" id="cd16935">
    <property type="entry name" value="HATPase_AgrC-ComD-like"/>
    <property type="match status" value="1"/>
</dbReference>
<feature type="transmembrane region" description="Helical" evidence="1">
    <location>
        <begin position="118"/>
        <end position="134"/>
    </location>
</feature>
<feature type="transmembrane region" description="Helical" evidence="1">
    <location>
        <begin position="63"/>
        <end position="79"/>
    </location>
</feature>
<proteinExistence type="predicted"/>
<feature type="transmembrane region" description="Helical" evidence="1">
    <location>
        <begin position="154"/>
        <end position="171"/>
    </location>
</feature>
<dbReference type="EMBL" id="QJKD01000003">
    <property type="protein sequence ID" value="PXX54976.1"/>
    <property type="molecule type" value="Genomic_DNA"/>
</dbReference>
<gene>
    <name evidence="3" type="ORF">DFR60_10326</name>
</gene>
<dbReference type="GO" id="GO:0042802">
    <property type="term" value="F:identical protein binding"/>
    <property type="evidence" value="ECO:0007669"/>
    <property type="project" value="TreeGrafter"/>
</dbReference>
<dbReference type="GeneID" id="86060542"/>
<keyword evidence="1" id="KW-0812">Transmembrane</keyword>
<accession>A0A2V3YAX7</accession>
<dbReference type="Pfam" id="PF14501">
    <property type="entry name" value="HATPase_c_5"/>
    <property type="match status" value="1"/>
</dbReference>
<dbReference type="SUPFAM" id="SSF55874">
    <property type="entry name" value="ATPase domain of HSP90 chaperone/DNA topoisomerase II/histidine kinase"/>
    <property type="match status" value="1"/>
</dbReference>
<dbReference type="AlphaFoldDB" id="A0A2V3YAX7"/>
<dbReference type="Gene3D" id="3.30.565.10">
    <property type="entry name" value="Histidine kinase-like ATPase, C-terminal domain"/>
    <property type="match status" value="1"/>
</dbReference>
<feature type="domain" description="Sensor histidine kinase NatK-like C-terminal" evidence="2">
    <location>
        <begin position="338"/>
        <end position="437"/>
    </location>
</feature>
<sequence length="449" mass="50847">MLNAFLQSALTLPIMCYLMCSMLELRYSLKKSAAVMVLFMAFITLCDVLLASGSLSYAEIVDYYLFTTTLPALICFFILSKNRGFYFFFAYLTACIFAQISNILAAMGSWFLTGGSDTAALVIRIFCLLGMACIVRRTLRGPFLFASHYYTKKWAVYIVLPLLLMAGQGLYTARPEPADTSGMVKLPYLSWIFPSEFGYTTLFLLAVLAGYLLIGRTFYEEHRFYVERQQQESFRFQAAALAKRCDTYRRAQENTRRLRHDIRHHIQILSGLLADDRTEEAKDYLARLSDTADDLTIRQYCKNPVVNSVLSVFDEQAQADGIVTDFQVEFPEKTPVDPLELGVVLSNALENAIHACREVSQTDREVKLVFRYFGDRLIFQVTNPYAGDIVFDKNGIPITRKAGHGDGCQSIAAFTKKYHSTVDYRAENGMFTLCILVDDLSQDTGRQPL</sequence>
<dbReference type="PANTHER" id="PTHR40448:SF1">
    <property type="entry name" value="TWO-COMPONENT SENSOR HISTIDINE KINASE"/>
    <property type="match status" value="1"/>
</dbReference>
<evidence type="ECO:0000313" key="4">
    <source>
        <dbReference type="Proteomes" id="UP000248057"/>
    </source>
</evidence>
<evidence type="ECO:0000256" key="1">
    <source>
        <dbReference type="SAM" id="Phobius"/>
    </source>
</evidence>
<evidence type="ECO:0000313" key="3">
    <source>
        <dbReference type="EMBL" id="PXX54976.1"/>
    </source>
</evidence>
<feature type="transmembrane region" description="Helical" evidence="1">
    <location>
        <begin position="6"/>
        <end position="25"/>
    </location>
</feature>